<accession>A0A0C3JL11</accession>
<feature type="compositionally biased region" description="Basic and acidic residues" evidence="1">
    <location>
        <begin position="1"/>
        <end position="12"/>
    </location>
</feature>
<evidence type="ECO:0000313" key="3">
    <source>
        <dbReference type="Proteomes" id="UP000054217"/>
    </source>
</evidence>
<keyword evidence="3" id="KW-1185">Reference proteome</keyword>
<feature type="region of interest" description="Disordered" evidence="1">
    <location>
        <begin position="1"/>
        <end position="26"/>
    </location>
</feature>
<dbReference type="EMBL" id="KN831953">
    <property type="protein sequence ID" value="KIO09813.1"/>
    <property type="molecule type" value="Genomic_DNA"/>
</dbReference>
<evidence type="ECO:0000313" key="2">
    <source>
        <dbReference type="EMBL" id="KIO09813.1"/>
    </source>
</evidence>
<gene>
    <name evidence="2" type="ORF">M404DRAFT_995808</name>
</gene>
<reference evidence="3" key="2">
    <citation type="submission" date="2015-01" db="EMBL/GenBank/DDBJ databases">
        <title>Evolutionary Origins and Diversification of the Mycorrhizal Mutualists.</title>
        <authorList>
            <consortium name="DOE Joint Genome Institute"/>
            <consortium name="Mycorrhizal Genomics Consortium"/>
            <person name="Kohler A."/>
            <person name="Kuo A."/>
            <person name="Nagy L.G."/>
            <person name="Floudas D."/>
            <person name="Copeland A."/>
            <person name="Barry K.W."/>
            <person name="Cichocki N."/>
            <person name="Veneault-Fourrey C."/>
            <person name="LaButti K."/>
            <person name="Lindquist E.A."/>
            <person name="Lipzen A."/>
            <person name="Lundell T."/>
            <person name="Morin E."/>
            <person name="Murat C."/>
            <person name="Riley R."/>
            <person name="Ohm R."/>
            <person name="Sun H."/>
            <person name="Tunlid A."/>
            <person name="Henrissat B."/>
            <person name="Grigoriev I.V."/>
            <person name="Hibbett D.S."/>
            <person name="Martin F."/>
        </authorList>
    </citation>
    <scope>NUCLEOTIDE SEQUENCE [LARGE SCALE GENOMIC DNA]</scope>
    <source>
        <strain evidence="3">Marx 270</strain>
    </source>
</reference>
<dbReference type="Proteomes" id="UP000054217">
    <property type="component" value="Unassembled WGS sequence"/>
</dbReference>
<protein>
    <submittedName>
        <fullName evidence="2">Uncharacterized protein</fullName>
    </submittedName>
</protein>
<name>A0A0C3JL11_PISTI</name>
<reference evidence="2 3" key="1">
    <citation type="submission" date="2014-04" db="EMBL/GenBank/DDBJ databases">
        <authorList>
            <consortium name="DOE Joint Genome Institute"/>
            <person name="Kuo A."/>
            <person name="Kohler A."/>
            <person name="Costa M.D."/>
            <person name="Nagy L.G."/>
            <person name="Floudas D."/>
            <person name="Copeland A."/>
            <person name="Barry K.W."/>
            <person name="Cichocki N."/>
            <person name="Veneault-Fourrey C."/>
            <person name="LaButti K."/>
            <person name="Lindquist E.A."/>
            <person name="Lipzen A."/>
            <person name="Lundell T."/>
            <person name="Morin E."/>
            <person name="Murat C."/>
            <person name="Sun H."/>
            <person name="Tunlid A."/>
            <person name="Henrissat B."/>
            <person name="Grigoriev I.V."/>
            <person name="Hibbett D.S."/>
            <person name="Martin F."/>
            <person name="Nordberg H.P."/>
            <person name="Cantor M.N."/>
            <person name="Hua S.X."/>
        </authorList>
    </citation>
    <scope>NUCLEOTIDE SEQUENCE [LARGE SCALE GENOMIC DNA]</scope>
    <source>
        <strain evidence="2 3">Marx 270</strain>
    </source>
</reference>
<dbReference type="AlphaFoldDB" id="A0A0C3JL11"/>
<dbReference type="InParanoid" id="A0A0C3JL11"/>
<dbReference type="HOGENOM" id="CLU_2997385_0_0_1"/>
<evidence type="ECO:0000256" key="1">
    <source>
        <dbReference type="SAM" id="MobiDB-lite"/>
    </source>
</evidence>
<proteinExistence type="predicted"/>
<sequence>METTNDKGEKLYKKGRTLPDLPSYGQLDTPTSLHTTVIGNPDYWYHQGQWRGKTISI</sequence>
<organism evidence="2 3">
    <name type="scientific">Pisolithus tinctorius Marx 270</name>
    <dbReference type="NCBI Taxonomy" id="870435"/>
    <lineage>
        <taxon>Eukaryota</taxon>
        <taxon>Fungi</taxon>
        <taxon>Dikarya</taxon>
        <taxon>Basidiomycota</taxon>
        <taxon>Agaricomycotina</taxon>
        <taxon>Agaricomycetes</taxon>
        <taxon>Agaricomycetidae</taxon>
        <taxon>Boletales</taxon>
        <taxon>Sclerodermatineae</taxon>
        <taxon>Pisolithaceae</taxon>
        <taxon>Pisolithus</taxon>
    </lineage>
</organism>